<evidence type="ECO:0000313" key="1">
    <source>
        <dbReference type="EMBL" id="TYJ44670.1"/>
    </source>
</evidence>
<organism evidence="1 2">
    <name type="scientific">Gossypium mustelinum</name>
    <name type="common">Cotton</name>
    <name type="synonym">Gossypium caicoense</name>
    <dbReference type="NCBI Taxonomy" id="34275"/>
    <lineage>
        <taxon>Eukaryota</taxon>
        <taxon>Viridiplantae</taxon>
        <taxon>Streptophyta</taxon>
        <taxon>Embryophyta</taxon>
        <taxon>Tracheophyta</taxon>
        <taxon>Spermatophyta</taxon>
        <taxon>Magnoliopsida</taxon>
        <taxon>eudicotyledons</taxon>
        <taxon>Gunneridae</taxon>
        <taxon>Pentapetalae</taxon>
        <taxon>rosids</taxon>
        <taxon>malvids</taxon>
        <taxon>Malvales</taxon>
        <taxon>Malvaceae</taxon>
        <taxon>Malvoideae</taxon>
        <taxon>Gossypium</taxon>
    </lineage>
</organism>
<keyword evidence="2" id="KW-1185">Reference proteome</keyword>
<protein>
    <submittedName>
        <fullName evidence="1">Uncharacterized protein</fullName>
    </submittedName>
</protein>
<proteinExistence type="predicted"/>
<sequence>MCVLGQNMGISYANQPFADTDDAIFTYNFLFVLLWSLSSWRPQLVIEFLGEFFLKTFQHFIFDINIRAINLVIELYCN</sequence>
<dbReference type="EMBL" id="CM017637">
    <property type="protein sequence ID" value="TYJ44670.1"/>
    <property type="molecule type" value="Genomic_DNA"/>
</dbReference>
<name>A0A5D3A3U0_GOSMU</name>
<dbReference type="AlphaFoldDB" id="A0A5D3A3U0"/>
<dbReference type="Proteomes" id="UP000323597">
    <property type="component" value="Chromosome A02"/>
</dbReference>
<reference evidence="1 2" key="1">
    <citation type="submission" date="2019-07" db="EMBL/GenBank/DDBJ databases">
        <title>WGS assembly of Gossypium mustelinum.</title>
        <authorList>
            <person name="Chen Z.J."/>
            <person name="Sreedasyam A."/>
            <person name="Ando A."/>
            <person name="Song Q."/>
            <person name="De L."/>
            <person name="Hulse-Kemp A."/>
            <person name="Ding M."/>
            <person name="Ye W."/>
            <person name="Kirkbride R."/>
            <person name="Jenkins J."/>
            <person name="Plott C."/>
            <person name="Lovell J."/>
            <person name="Lin Y.-M."/>
            <person name="Vaughn R."/>
            <person name="Liu B."/>
            <person name="Li W."/>
            <person name="Simpson S."/>
            <person name="Scheffler B."/>
            <person name="Saski C."/>
            <person name="Grover C."/>
            <person name="Hu G."/>
            <person name="Conover J."/>
            <person name="Carlson J."/>
            <person name="Shu S."/>
            <person name="Boston L."/>
            <person name="Williams M."/>
            <person name="Peterson D."/>
            <person name="Mcgee K."/>
            <person name="Jones D."/>
            <person name="Wendel J."/>
            <person name="Stelly D."/>
            <person name="Grimwood J."/>
            <person name="Schmutz J."/>
        </authorList>
    </citation>
    <scope>NUCLEOTIDE SEQUENCE [LARGE SCALE GENOMIC DNA]</scope>
    <source>
        <strain evidence="1">1408120.09</strain>
    </source>
</reference>
<evidence type="ECO:0000313" key="2">
    <source>
        <dbReference type="Proteomes" id="UP000323597"/>
    </source>
</evidence>
<accession>A0A5D3A3U0</accession>
<gene>
    <name evidence="1" type="ORF">E1A91_A02G000100v1</name>
</gene>